<keyword evidence="4" id="KW-0677">Repeat</keyword>
<evidence type="ECO:0000256" key="1">
    <source>
        <dbReference type="ARBA" id="ARBA00004141"/>
    </source>
</evidence>
<comment type="subcellular location">
    <subcellularLocation>
        <location evidence="1">Membrane</location>
        <topology evidence="1">Multi-pass membrane protein</topology>
    </subcellularLocation>
</comment>
<sequence length="423" mass="46289">MDSSTISMIAAIVVLVTMSAYFSATETAFSSMNKIRMKSRADAGDRHALLAMKLSEDYDRLISTILIGNNIVNISASTVGTVLFTKLYAAYGPTISTVVLTLVVLIFGEISPKSLAKEHAEGFAMFSAPILRVLLVILRPLNFLFSQWKRLLNLIFRPSEDPGITEEELITMVSEAENEGGLDQHESQLIRSAIEFGDLEAGDILTPRVDIVAVEDSATMEEIAATFAESGYSRLPVYHKDVDDIVGVIHEKDFNAARYRGQTDISGCITPVHYTTANAELGALLRTLQKKKTHMAIVVDEYGGTEGLLTMEDILEELVGEIWDEHDEVVESFRKQADGSFLVSAGADLTDLYDLFSIKGDCDASTVSGWVIDQLGRLPQAGDRFQAEGLDVTVTRVDHRRVLEVRVAVAAKEPEPAEAGAEH</sequence>
<keyword evidence="5 9" id="KW-1133">Transmembrane helix</keyword>
<comment type="similarity">
    <text evidence="2">Belongs to the UPF0053 family.</text>
</comment>
<evidence type="ECO:0000256" key="2">
    <source>
        <dbReference type="ARBA" id="ARBA00006337"/>
    </source>
</evidence>
<feature type="domain" description="CBS" evidence="11">
    <location>
        <begin position="205"/>
        <end position="265"/>
    </location>
</feature>
<evidence type="ECO:0000259" key="12">
    <source>
        <dbReference type="PROSITE" id="PS51846"/>
    </source>
</evidence>
<dbReference type="InterPro" id="IPR046342">
    <property type="entry name" value="CBS_dom_sf"/>
</dbReference>
<gene>
    <name evidence="13" type="ORF">H9X91_08150</name>
</gene>
<accession>A0ABS2FWZ6</accession>
<dbReference type="SUPFAM" id="SSF54631">
    <property type="entry name" value="CBS-domain pair"/>
    <property type="match status" value="1"/>
</dbReference>
<dbReference type="PANTHER" id="PTHR22777:SF17">
    <property type="entry name" value="UPF0053 PROTEIN SLL0260"/>
    <property type="match status" value="1"/>
</dbReference>
<dbReference type="InterPro" id="IPR005170">
    <property type="entry name" value="Transptr-assoc_dom"/>
</dbReference>
<dbReference type="Proteomes" id="UP000719500">
    <property type="component" value="Unassembled WGS sequence"/>
</dbReference>
<proteinExistence type="inferred from homology"/>
<dbReference type="RefSeq" id="WP_204804188.1">
    <property type="nucleotide sequence ID" value="NZ_JACSNX010000010.1"/>
</dbReference>
<evidence type="ECO:0000256" key="10">
    <source>
        <dbReference type="SAM" id="Phobius"/>
    </source>
</evidence>
<evidence type="ECO:0000256" key="3">
    <source>
        <dbReference type="ARBA" id="ARBA00022692"/>
    </source>
</evidence>
<dbReference type="SMART" id="SM00116">
    <property type="entry name" value="CBS"/>
    <property type="match status" value="2"/>
</dbReference>
<feature type="transmembrane region" description="Helical" evidence="10">
    <location>
        <begin position="61"/>
        <end position="84"/>
    </location>
</feature>
<keyword evidence="14" id="KW-1185">Reference proteome</keyword>
<keyword evidence="7 9" id="KW-0472">Membrane</keyword>
<dbReference type="Gene3D" id="3.30.465.10">
    <property type="match status" value="1"/>
</dbReference>
<dbReference type="InterPro" id="IPR002550">
    <property type="entry name" value="CNNM"/>
</dbReference>
<dbReference type="InterPro" id="IPR016169">
    <property type="entry name" value="FAD-bd_PCMH_sub2"/>
</dbReference>
<dbReference type="InterPro" id="IPR036318">
    <property type="entry name" value="FAD-bd_PCMH-like_sf"/>
</dbReference>
<feature type="domain" description="CNNM transmembrane" evidence="12">
    <location>
        <begin position="1"/>
        <end position="186"/>
    </location>
</feature>
<evidence type="ECO:0000256" key="8">
    <source>
        <dbReference type="PROSITE-ProRule" id="PRU00703"/>
    </source>
</evidence>
<evidence type="ECO:0000259" key="11">
    <source>
        <dbReference type="PROSITE" id="PS51371"/>
    </source>
</evidence>
<dbReference type="Pfam" id="PF01595">
    <property type="entry name" value="CNNM"/>
    <property type="match status" value="1"/>
</dbReference>
<dbReference type="InterPro" id="IPR044751">
    <property type="entry name" value="Ion_transp-like_CBS"/>
</dbReference>
<evidence type="ECO:0000256" key="7">
    <source>
        <dbReference type="ARBA" id="ARBA00023136"/>
    </source>
</evidence>
<dbReference type="Gene3D" id="3.10.580.10">
    <property type="entry name" value="CBS-domain"/>
    <property type="match status" value="1"/>
</dbReference>
<dbReference type="PROSITE" id="PS51846">
    <property type="entry name" value="CNNM"/>
    <property type="match status" value="1"/>
</dbReference>
<evidence type="ECO:0000256" key="6">
    <source>
        <dbReference type="ARBA" id="ARBA00023122"/>
    </source>
</evidence>
<dbReference type="Pfam" id="PF00571">
    <property type="entry name" value="CBS"/>
    <property type="match status" value="2"/>
</dbReference>
<feature type="transmembrane region" description="Helical" evidence="10">
    <location>
        <begin position="122"/>
        <end position="141"/>
    </location>
</feature>
<evidence type="ECO:0000313" key="13">
    <source>
        <dbReference type="EMBL" id="MBM6851405.1"/>
    </source>
</evidence>
<reference evidence="13 14" key="1">
    <citation type="journal article" date="2021" name="Sci. Rep.">
        <title>The distribution of antibiotic resistance genes in chicken gut microbiota commensals.</title>
        <authorList>
            <person name="Juricova H."/>
            <person name="Matiasovicova J."/>
            <person name="Kubasova T."/>
            <person name="Cejkova D."/>
            <person name="Rychlik I."/>
        </authorList>
    </citation>
    <scope>NUCLEOTIDE SEQUENCE [LARGE SCALE GENOMIC DNA]</scope>
    <source>
        <strain evidence="13 14">An411</strain>
    </source>
</reference>
<evidence type="ECO:0000256" key="4">
    <source>
        <dbReference type="ARBA" id="ARBA00022737"/>
    </source>
</evidence>
<evidence type="ECO:0000256" key="5">
    <source>
        <dbReference type="ARBA" id="ARBA00022989"/>
    </source>
</evidence>
<dbReference type="Pfam" id="PF03471">
    <property type="entry name" value="CorC_HlyC"/>
    <property type="match status" value="1"/>
</dbReference>
<dbReference type="PROSITE" id="PS51371">
    <property type="entry name" value="CBS"/>
    <property type="match status" value="2"/>
</dbReference>
<protein>
    <submittedName>
        <fullName evidence="13">HlyC/CorC family transporter</fullName>
    </submittedName>
</protein>
<comment type="caution">
    <text evidence="13">The sequence shown here is derived from an EMBL/GenBank/DDBJ whole genome shotgun (WGS) entry which is preliminary data.</text>
</comment>
<dbReference type="InterPro" id="IPR000644">
    <property type="entry name" value="CBS_dom"/>
</dbReference>
<dbReference type="SUPFAM" id="SSF56176">
    <property type="entry name" value="FAD-binding/transporter-associated domain-like"/>
    <property type="match status" value="1"/>
</dbReference>
<feature type="domain" description="CBS" evidence="11">
    <location>
        <begin position="268"/>
        <end position="328"/>
    </location>
</feature>
<keyword evidence="6 8" id="KW-0129">CBS domain</keyword>
<name>A0ABS2FWZ6_9FIRM</name>
<organism evidence="13 14">
    <name type="scientific">Oscillibacter valericigenes</name>
    <dbReference type="NCBI Taxonomy" id="351091"/>
    <lineage>
        <taxon>Bacteria</taxon>
        <taxon>Bacillati</taxon>
        <taxon>Bacillota</taxon>
        <taxon>Clostridia</taxon>
        <taxon>Eubacteriales</taxon>
        <taxon>Oscillospiraceae</taxon>
        <taxon>Oscillibacter</taxon>
    </lineage>
</organism>
<evidence type="ECO:0000313" key="14">
    <source>
        <dbReference type="Proteomes" id="UP000719500"/>
    </source>
</evidence>
<evidence type="ECO:0000256" key="9">
    <source>
        <dbReference type="PROSITE-ProRule" id="PRU01193"/>
    </source>
</evidence>
<feature type="transmembrane region" description="Helical" evidence="10">
    <location>
        <begin position="6"/>
        <end position="29"/>
    </location>
</feature>
<dbReference type="PANTHER" id="PTHR22777">
    <property type="entry name" value="HEMOLYSIN-RELATED"/>
    <property type="match status" value="1"/>
</dbReference>
<dbReference type="SMART" id="SM01091">
    <property type="entry name" value="CorC_HlyC"/>
    <property type="match status" value="1"/>
</dbReference>
<feature type="transmembrane region" description="Helical" evidence="10">
    <location>
        <begin position="90"/>
        <end position="110"/>
    </location>
</feature>
<dbReference type="CDD" id="cd04590">
    <property type="entry name" value="CBS_pair_CorC_HlyC_assoc"/>
    <property type="match status" value="1"/>
</dbReference>
<keyword evidence="3 9" id="KW-0812">Transmembrane</keyword>
<dbReference type="EMBL" id="JACSNX010000010">
    <property type="protein sequence ID" value="MBM6851405.1"/>
    <property type="molecule type" value="Genomic_DNA"/>
</dbReference>